<dbReference type="PANTHER" id="PTHR11527">
    <property type="entry name" value="HEAT-SHOCK PROTEIN 20 FAMILY MEMBER"/>
    <property type="match status" value="1"/>
</dbReference>
<dbReference type="SUPFAM" id="SSF49764">
    <property type="entry name" value="HSP20-like chaperones"/>
    <property type="match status" value="1"/>
</dbReference>
<dbReference type="InterPro" id="IPR031107">
    <property type="entry name" value="Small_HSP"/>
</dbReference>
<accession>A0A177ZRC5</accession>
<evidence type="ECO:0000313" key="6">
    <source>
        <dbReference type="Proteomes" id="UP000077881"/>
    </source>
</evidence>
<dbReference type="InterPro" id="IPR002068">
    <property type="entry name" value="A-crystallin/Hsp20_dom"/>
</dbReference>
<evidence type="ECO:0000256" key="2">
    <source>
        <dbReference type="RuleBase" id="RU003616"/>
    </source>
</evidence>
<dbReference type="RefSeq" id="WP_057987769.1">
    <property type="nucleotide sequence ID" value="NZ_JAGGKH010000025.1"/>
</dbReference>
<feature type="domain" description="SHSP" evidence="4">
    <location>
        <begin position="60"/>
        <end position="168"/>
    </location>
</feature>
<protein>
    <recommendedName>
        <fullName evidence="4">SHSP domain-containing protein</fullName>
    </recommendedName>
</protein>
<dbReference type="STRING" id="217031.ABB05_12295"/>
<dbReference type="CDD" id="cd06464">
    <property type="entry name" value="ACD_sHsps-like"/>
    <property type="match status" value="1"/>
</dbReference>
<gene>
    <name evidence="5" type="ORF">ABB05_12295</name>
</gene>
<evidence type="ECO:0000256" key="1">
    <source>
        <dbReference type="PROSITE-ProRule" id="PRU00285"/>
    </source>
</evidence>
<proteinExistence type="inferred from homology"/>
<organism evidence="5 6">
    <name type="scientific">Lederbergia galactosidilytica</name>
    <dbReference type="NCBI Taxonomy" id="217031"/>
    <lineage>
        <taxon>Bacteria</taxon>
        <taxon>Bacillati</taxon>
        <taxon>Bacillota</taxon>
        <taxon>Bacilli</taxon>
        <taxon>Bacillales</taxon>
        <taxon>Bacillaceae</taxon>
        <taxon>Lederbergia</taxon>
    </lineage>
</organism>
<dbReference type="Proteomes" id="UP000077881">
    <property type="component" value="Unassembled WGS sequence"/>
</dbReference>
<name>A0A177ZRC5_9BACI</name>
<dbReference type="Gene3D" id="2.60.40.790">
    <property type="match status" value="1"/>
</dbReference>
<dbReference type="EMBL" id="LDJR01000050">
    <property type="protein sequence ID" value="OAK70531.1"/>
    <property type="molecule type" value="Genomic_DNA"/>
</dbReference>
<dbReference type="PATRIC" id="fig|217031.6.peg.2641"/>
<dbReference type="PROSITE" id="PS01031">
    <property type="entry name" value="SHSP"/>
    <property type="match status" value="1"/>
</dbReference>
<dbReference type="Pfam" id="PF00011">
    <property type="entry name" value="HSP20"/>
    <property type="match status" value="1"/>
</dbReference>
<evidence type="ECO:0000313" key="5">
    <source>
        <dbReference type="EMBL" id="OAK70531.1"/>
    </source>
</evidence>
<feature type="compositionally biased region" description="Polar residues" evidence="3">
    <location>
        <begin position="37"/>
        <end position="47"/>
    </location>
</feature>
<keyword evidence="6" id="KW-1185">Reference proteome</keyword>
<feature type="compositionally biased region" description="Basic and acidic residues" evidence="3">
    <location>
        <begin position="48"/>
        <end position="58"/>
    </location>
</feature>
<dbReference type="InterPro" id="IPR008978">
    <property type="entry name" value="HSP20-like_chaperone"/>
</dbReference>
<feature type="region of interest" description="Disordered" evidence="3">
    <location>
        <begin position="37"/>
        <end position="61"/>
    </location>
</feature>
<evidence type="ECO:0000259" key="4">
    <source>
        <dbReference type="PROSITE" id="PS01031"/>
    </source>
</evidence>
<reference evidence="5 6" key="1">
    <citation type="submission" date="2015-05" db="EMBL/GenBank/DDBJ databases">
        <title>Comparison of genome.</title>
        <authorList>
            <person name="Zheng Z."/>
            <person name="Sun M."/>
        </authorList>
    </citation>
    <scope>NUCLEOTIDE SEQUENCE [LARGE SCALE GENOMIC DNA]</scope>
    <source>
        <strain evidence="5 6">G25-74</strain>
    </source>
</reference>
<evidence type="ECO:0000256" key="3">
    <source>
        <dbReference type="SAM" id="MobiDB-lite"/>
    </source>
</evidence>
<sequence>MDIEQLRQWMEMAQKYQNGNFWDTIFDQYMGANHQNTGATYHNTGPTERSDQGDERESQTANVSAEFPLTDIFLTETEIIVIIELPGLRKEDIRLSLSGNILLIKGMSKIPVISGSSFLNERKYGAFERNIELPEPADSKDIRAKFDNGLLFVTYERKYSQHEEITIL</sequence>
<comment type="caution">
    <text evidence="5">The sequence shown here is derived from an EMBL/GenBank/DDBJ whole genome shotgun (WGS) entry which is preliminary data.</text>
</comment>
<dbReference type="AlphaFoldDB" id="A0A177ZRC5"/>
<comment type="similarity">
    <text evidence="1 2">Belongs to the small heat shock protein (HSP20) family.</text>
</comment>
<dbReference type="OrthoDB" id="9811615at2"/>